<name>A0ABY7NF93_9MICO</name>
<evidence type="ECO:0000313" key="4">
    <source>
        <dbReference type="Proteomes" id="UP001212421"/>
    </source>
</evidence>
<dbReference type="RefSeq" id="WP_281534864.1">
    <property type="nucleotide sequence ID" value="NZ_CP075584.1"/>
</dbReference>
<evidence type="ECO:0000313" key="3">
    <source>
        <dbReference type="EMBL" id="WBM80228.1"/>
    </source>
</evidence>
<dbReference type="InterPro" id="IPR032687">
    <property type="entry name" value="AraC-type_N"/>
</dbReference>
<organism evidence="3 4">
    <name type="scientific">Cryobacterium breve</name>
    <dbReference type="NCBI Taxonomy" id="1259258"/>
    <lineage>
        <taxon>Bacteria</taxon>
        <taxon>Bacillati</taxon>
        <taxon>Actinomycetota</taxon>
        <taxon>Actinomycetes</taxon>
        <taxon>Micrococcales</taxon>
        <taxon>Microbacteriaceae</taxon>
        <taxon>Cryobacterium</taxon>
    </lineage>
</organism>
<dbReference type="Proteomes" id="UP001212421">
    <property type="component" value="Chromosome"/>
</dbReference>
<keyword evidence="4" id="KW-1185">Reference proteome</keyword>
<accession>A0ABY7NF93</accession>
<reference evidence="3 4" key="1">
    <citation type="submission" date="2021-05" db="EMBL/GenBank/DDBJ databases">
        <authorList>
            <person name="Kumar R."/>
            <person name="Kumar A."/>
            <person name="Mukhia S."/>
        </authorList>
    </citation>
    <scope>NUCLEOTIDE SEQUENCE [LARGE SCALE GENOMIC DNA]</scope>
    <source>
        <strain evidence="3 4">ERMR7:08</strain>
    </source>
</reference>
<keyword evidence="1" id="KW-0238">DNA-binding</keyword>
<proteinExistence type="predicted"/>
<evidence type="ECO:0000259" key="2">
    <source>
        <dbReference type="Pfam" id="PF12625"/>
    </source>
</evidence>
<gene>
    <name evidence="3" type="ORF">KIV56_01270</name>
</gene>
<dbReference type="Pfam" id="PF12625">
    <property type="entry name" value="Arabinose_bd"/>
    <property type="match status" value="1"/>
</dbReference>
<feature type="domain" description="HTH-type transcriptional regulator AraC-type N-terminal" evidence="2">
    <location>
        <begin position="21"/>
        <end position="199"/>
    </location>
</feature>
<dbReference type="PANTHER" id="PTHR47894:SF1">
    <property type="entry name" value="HTH-TYPE TRANSCRIPTIONAL REGULATOR VQSM"/>
    <property type="match status" value="1"/>
</dbReference>
<sequence>MNDAEKYRVNPGLKLLLSDAGINPDDVLRRAMLPHDLFAGEKAWLTPEEFFRLWGAIEDEADDPLLPIRIGQSISVETFDPLAFAALCSRDLNSAAHRVAGYKRIVGPMRLVVETTPAETSMELQWPDSTVAPPSLAMVDLVFIVALARIATRSSIRPLRVSSLVPPEHTDEYADFLGVAVSQGISYKVIFSAADAARPFLTVNEPMWQTFEPQLRLRLAEPATRRFLGGTGAVRARGTAADWRRFDDGSRPRAVAEYSEHAA</sequence>
<dbReference type="PANTHER" id="PTHR47894">
    <property type="entry name" value="HTH-TYPE TRANSCRIPTIONAL REGULATOR GADX"/>
    <property type="match status" value="1"/>
</dbReference>
<protein>
    <submittedName>
        <fullName evidence="3">AraC family transcriptional regulator ligand-binding domain-containing protein</fullName>
    </submittedName>
</protein>
<evidence type="ECO:0000256" key="1">
    <source>
        <dbReference type="ARBA" id="ARBA00023125"/>
    </source>
</evidence>
<dbReference type="EMBL" id="CP075584">
    <property type="protein sequence ID" value="WBM80228.1"/>
    <property type="molecule type" value="Genomic_DNA"/>
</dbReference>